<dbReference type="Proteomes" id="UP000607653">
    <property type="component" value="Unassembled WGS sequence"/>
</dbReference>
<comment type="caution">
    <text evidence="3">The sequence shown here is derived from an EMBL/GenBank/DDBJ whole genome shotgun (WGS) entry which is preliminary data.</text>
</comment>
<dbReference type="EMBL" id="DUZY01000005">
    <property type="protein sequence ID" value="DAD40374.1"/>
    <property type="molecule type" value="Genomic_DNA"/>
</dbReference>
<dbReference type="SUPFAM" id="SSF56300">
    <property type="entry name" value="Metallo-dependent phosphatases"/>
    <property type="match status" value="1"/>
</dbReference>
<evidence type="ECO:0000313" key="3">
    <source>
        <dbReference type="EMBL" id="DAD40374.1"/>
    </source>
</evidence>
<dbReference type="GO" id="GO:0003993">
    <property type="term" value="F:acid phosphatase activity"/>
    <property type="evidence" value="ECO:0007669"/>
    <property type="project" value="InterPro"/>
</dbReference>
<dbReference type="InterPro" id="IPR039331">
    <property type="entry name" value="PAPs-like"/>
</dbReference>
<evidence type="ECO:0000256" key="1">
    <source>
        <dbReference type="ARBA" id="ARBA00022729"/>
    </source>
</evidence>
<reference evidence="3 4" key="1">
    <citation type="journal article" date="2020" name="Mol. Biol. Evol.">
        <title>Distinct Expression and Methylation Patterns for Genes with Different Fates following a Single Whole-Genome Duplication in Flowering Plants.</title>
        <authorList>
            <person name="Shi T."/>
            <person name="Rahmani R.S."/>
            <person name="Gugger P.F."/>
            <person name="Wang M."/>
            <person name="Li H."/>
            <person name="Zhang Y."/>
            <person name="Li Z."/>
            <person name="Wang Q."/>
            <person name="Van de Peer Y."/>
            <person name="Marchal K."/>
            <person name="Chen J."/>
        </authorList>
    </citation>
    <scope>NUCLEOTIDE SEQUENCE [LARGE SCALE GENOMIC DNA]</scope>
    <source>
        <tissue evidence="3">Leaf</tissue>
    </source>
</reference>
<dbReference type="AlphaFoldDB" id="A0A822Z1S8"/>
<accession>A0A822Z1S8</accession>
<keyword evidence="4" id="KW-1185">Reference proteome</keyword>
<dbReference type="InterPro" id="IPR029052">
    <property type="entry name" value="Metallo-depent_PP-like"/>
</dbReference>
<proteinExistence type="predicted"/>
<evidence type="ECO:0000313" key="4">
    <source>
        <dbReference type="Proteomes" id="UP000607653"/>
    </source>
</evidence>
<sequence length="141" mass="16172">MEGESMRVMFESWFVHNKVDIVFAAHVHAYERTARISNIAYNITNRECTPVRDPSAPVYVTIGDGGNIEGIASRFTEPQPSYSVFREASFGHATLEIKNRTHAYYSWHRNQDGEAVSGDSQWLYNRFWYPHEESSSAMTMA</sequence>
<feature type="domain" description="Purple acid phosphatase C-terminal" evidence="2">
    <location>
        <begin position="56"/>
        <end position="115"/>
    </location>
</feature>
<dbReference type="Pfam" id="PF14008">
    <property type="entry name" value="Metallophos_C"/>
    <property type="match status" value="1"/>
</dbReference>
<name>A0A822Z1S8_NELNU</name>
<protein>
    <recommendedName>
        <fullName evidence="2">Purple acid phosphatase C-terminal domain-containing protein</fullName>
    </recommendedName>
</protein>
<dbReference type="Gene3D" id="3.60.21.10">
    <property type="match status" value="1"/>
</dbReference>
<keyword evidence="1" id="KW-0732">Signal</keyword>
<organism evidence="3 4">
    <name type="scientific">Nelumbo nucifera</name>
    <name type="common">Sacred lotus</name>
    <dbReference type="NCBI Taxonomy" id="4432"/>
    <lineage>
        <taxon>Eukaryota</taxon>
        <taxon>Viridiplantae</taxon>
        <taxon>Streptophyta</taxon>
        <taxon>Embryophyta</taxon>
        <taxon>Tracheophyta</taxon>
        <taxon>Spermatophyta</taxon>
        <taxon>Magnoliopsida</taxon>
        <taxon>Proteales</taxon>
        <taxon>Nelumbonaceae</taxon>
        <taxon>Nelumbo</taxon>
    </lineage>
</organism>
<dbReference type="InterPro" id="IPR025733">
    <property type="entry name" value="PAPs_C"/>
</dbReference>
<dbReference type="PANTHER" id="PTHR22953">
    <property type="entry name" value="ACID PHOSPHATASE RELATED"/>
    <property type="match status" value="1"/>
</dbReference>
<gene>
    <name evidence="3" type="ORF">HUJ06_014697</name>
</gene>
<evidence type="ECO:0000259" key="2">
    <source>
        <dbReference type="Pfam" id="PF14008"/>
    </source>
</evidence>
<dbReference type="PANTHER" id="PTHR22953:SF120">
    <property type="entry name" value="PURPLE ACID PHOSPHATASE 11-RELATED"/>
    <property type="match status" value="1"/>
</dbReference>